<protein>
    <submittedName>
        <fullName evidence="1">Uncharacterized protein</fullName>
    </submittedName>
</protein>
<evidence type="ECO:0000313" key="1">
    <source>
        <dbReference type="EMBL" id="MBW89407.1"/>
    </source>
</evidence>
<sequence length="34" mass="3875">MESSTYYCICVIILTHSISDCSCESLIFSLFSMF</sequence>
<accession>A0A2P2J7N5</accession>
<dbReference type="AlphaFoldDB" id="A0A2P2J7N5"/>
<dbReference type="EMBL" id="GGEC01008924">
    <property type="protein sequence ID" value="MBW89407.1"/>
    <property type="molecule type" value="Transcribed_RNA"/>
</dbReference>
<reference evidence="1" key="1">
    <citation type="submission" date="2018-02" db="EMBL/GenBank/DDBJ databases">
        <title>Rhizophora mucronata_Transcriptome.</title>
        <authorList>
            <person name="Meera S.P."/>
            <person name="Sreeshan A."/>
            <person name="Augustine A."/>
        </authorList>
    </citation>
    <scope>NUCLEOTIDE SEQUENCE</scope>
    <source>
        <tissue evidence="1">Leaf</tissue>
    </source>
</reference>
<organism evidence="1">
    <name type="scientific">Rhizophora mucronata</name>
    <name type="common">Asiatic mangrove</name>
    <dbReference type="NCBI Taxonomy" id="61149"/>
    <lineage>
        <taxon>Eukaryota</taxon>
        <taxon>Viridiplantae</taxon>
        <taxon>Streptophyta</taxon>
        <taxon>Embryophyta</taxon>
        <taxon>Tracheophyta</taxon>
        <taxon>Spermatophyta</taxon>
        <taxon>Magnoliopsida</taxon>
        <taxon>eudicotyledons</taxon>
        <taxon>Gunneridae</taxon>
        <taxon>Pentapetalae</taxon>
        <taxon>rosids</taxon>
        <taxon>fabids</taxon>
        <taxon>Malpighiales</taxon>
        <taxon>Rhizophoraceae</taxon>
        <taxon>Rhizophora</taxon>
    </lineage>
</organism>
<name>A0A2P2J7N5_RHIMU</name>
<proteinExistence type="predicted"/>